<keyword evidence="4" id="KW-1185">Reference proteome</keyword>
<evidence type="ECO:0000256" key="1">
    <source>
        <dbReference type="SAM" id="MobiDB-lite"/>
    </source>
</evidence>
<gene>
    <name evidence="3" type="primary">KEL3</name>
    <name evidence="3" type="ORF">MJAP1_002165</name>
</gene>
<name>A0AAF0JAF5_9BASI</name>
<feature type="compositionally biased region" description="Acidic residues" evidence="1">
    <location>
        <begin position="450"/>
        <end position="493"/>
    </location>
</feature>
<dbReference type="GeneID" id="85225816"/>
<sequence>MGKAAKGAGKAAAKAAKKAKQEKLAERRATKQAKGKGKGKGDIDQMDEDDLDALLEQYRTQWEQQHAAAEEKVGVEPTRRANATLTPCPLGNDLWLYGGEYFDGDSCVFYQDLFRYIPEKNEWRSYACHTQPGPRSAHQMVGSPASGGQLWCFGGEFAGTKQTSFHHYRDLWVYSIAERAWEKVETKVRPCGRSGHRMAMWKHFIVLFGGFVDTGIRTSYLQDLWVFDTLEYKWHEIKQNDLRRPGARSGFSFLPTPEGLVLYGGYCKKYVKGQRTQGVALEDTWMLHMDEDLTKIQWSKRRKIGYAPNPPRSGCTMALWANRSTGVLFGGVTDTEQDEESMDSVFHNALYGYQLAGNGRWISLNLRKQKKKRNDAMDVDEDDDPRSMLPLERYNAMLAVQRNTLYIYGGIFESGDREYTLDDFYTIDLSKMNQVVCLKECPIDKLEWKESDDEDDSDSDSDSSSDDDDDDDDEPEPEPEEQEGVEETVESDDNELMEVADLELEDISPEEAQAIVERQAALRREATAFMGVAKDANRTEEDVLSTPQPGEVLQTFYLRTKHYWASLAHTQSEGTSRGKQLRRDGFDLAEKRFMEYKPILDEIERIRTEAEGDIDEAEGGMPRRPTGPGAESRNRR</sequence>
<feature type="region of interest" description="Disordered" evidence="1">
    <location>
        <begin position="1"/>
        <end position="47"/>
    </location>
</feature>
<dbReference type="InterPro" id="IPR025183">
    <property type="entry name" value="DUF4110"/>
</dbReference>
<dbReference type="InterPro" id="IPR052588">
    <property type="entry name" value="Kelch_domain_protein"/>
</dbReference>
<evidence type="ECO:0000313" key="3">
    <source>
        <dbReference type="EMBL" id="WFD39195.1"/>
    </source>
</evidence>
<feature type="compositionally biased region" description="Low complexity" evidence="1">
    <location>
        <begin position="1"/>
        <end position="14"/>
    </location>
</feature>
<evidence type="ECO:0000259" key="2">
    <source>
        <dbReference type="Pfam" id="PF13422"/>
    </source>
</evidence>
<dbReference type="PANTHER" id="PTHR46063">
    <property type="entry name" value="KELCH DOMAIN-CONTAINING PROTEIN"/>
    <property type="match status" value="1"/>
</dbReference>
<feature type="region of interest" description="Disordered" evidence="1">
    <location>
        <begin position="607"/>
        <end position="636"/>
    </location>
</feature>
<reference evidence="3" key="1">
    <citation type="submission" date="2023-03" db="EMBL/GenBank/DDBJ databases">
        <title>Mating type loci evolution in Malassezia.</title>
        <authorList>
            <person name="Coelho M.A."/>
        </authorList>
    </citation>
    <scope>NUCLEOTIDE SEQUENCE</scope>
    <source>
        <strain evidence="3">CBS 9431</strain>
    </source>
</reference>
<feature type="compositionally biased region" description="Basic and acidic residues" evidence="1">
    <location>
        <begin position="19"/>
        <end position="29"/>
    </location>
</feature>
<dbReference type="InterPro" id="IPR015915">
    <property type="entry name" value="Kelch-typ_b-propeller"/>
</dbReference>
<proteinExistence type="predicted"/>
<evidence type="ECO:0000313" key="4">
    <source>
        <dbReference type="Proteomes" id="UP001217754"/>
    </source>
</evidence>
<dbReference type="PANTHER" id="PTHR46063:SF1">
    <property type="entry name" value="KELCH DOMAIN-CONTAINING PROTEIN 4"/>
    <property type="match status" value="1"/>
</dbReference>
<feature type="region of interest" description="Disordered" evidence="1">
    <location>
        <begin position="448"/>
        <end position="493"/>
    </location>
</feature>
<dbReference type="Pfam" id="PF13422">
    <property type="entry name" value="DUF4110"/>
    <property type="match status" value="1"/>
</dbReference>
<dbReference type="AlphaFoldDB" id="A0AAF0JAF5"/>
<organism evidence="3 4">
    <name type="scientific">Malassezia japonica</name>
    <dbReference type="NCBI Taxonomy" id="223818"/>
    <lineage>
        <taxon>Eukaryota</taxon>
        <taxon>Fungi</taxon>
        <taxon>Dikarya</taxon>
        <taxon>Basidiomycota</taxon>
        <taxon>Ustilaginomycotina</taxon>
        <taxon>Malasseziomycetes</taxon>
        <taxon>Malasseziales</taxon>
        <taxon>Malasseziaceae</taxon>
        <taxon>Malassezia</taxon>
    </lineage>
</organism>
<feature type="domain" description="DUF4110" evidence="2">
    <location>
        <begin position="541"/>
        <end position="611"/>
    </location>
</feature>
<dbReference type="EMBL" id="CP119960">
    <property type="protein sequence ID" value="WFD39195.1"/>
    <property type="molecule type" value="Genomic_DNA"/>
</dbReference>
<dbReference type="Gene3D" id="2.120.10.80">
    <property type="entry name" value="Kelch-type beta propeller"/>
    <property type="match status" value="2"/>
</dbReference>
<protein>
    <submittedName>
        <fullName evidence="3">Kelch repeat-containing protein 3</fullName>
    </submittedName>
</protein>
<dbReference type="RefSeq" id="XP_060122092.1">
    <property type="nucleotide sequence ID" value="XM_060266109.1"/>
</dbReference>
<accession>A0AAF0JAF5</accession>
<dbReference type="Pfam" id="PF24681">
    <property type="entry name" value="Kelch_KLHDC2_KLHL20_DRC7"/>
    <property type="match status" value="1"/>
</dbReference>
<dbReference type="SUPFAM" id="SSF117281">
    <property type="entry name" value="Kelch motif"/>
    <property type="match status" value="1"/>
</dbReference>
<dbReference type="Proteomes" id="UP001217754">
    <property type="component" value="Chromosome 3"/>
</dbReference>